<sequence>MASMEFQLQRLTQVLHDWLASQPDLAEAEHKLKKAKGLAYITSVKGGCLFSGALGYGIMLKRLDNDDWGGPISLMLASAGVGLQFGLHKTEVVVLMTSSRSIHLFESHGQLRLGGEFAITGGYGLAIKGDAGINRKGISTQAAFAHSTGLFAGVSVDGSLVVSNPFSNWAFYGHSAHVKEILNGQMPVPEHRKHHIEALIRVLDALLKQVRAEIDAQTGSPSSSGAEIGDEIARSSPRIRPIASNDAVET</sequence>
<evidence type="ECO:0000313" key="3">
    <source>
        <dbReference type="EMBL" id="GBG33676.1"/>
    </source>
</evidence>
<dbReference type="InParanoid" id="A0A2R5GS14"/>
<comment type="caution">
    <text evidence="3">The sequence shown here is derived from an EMBL/GenBank/DDBJ whole genome shotgun (WGS) entry which is preliminary data.</text>
</comment>
<name>A0A2R5GS14_9STRA</name>
<dbReference type="CDD" id="cd11524">
    <property type="entry name" value="SYLF"/>
    <property type="match status" value="1"/>
</dbReference>
<dbReference type="PANTHER" id="PTHR15629:SF2">
    <property type="entry name" value="SH3 DOMAIN-CONTAINING YSC84-LIKE PROTEIN 1"/>
    <property type="match status" value="1"/>
</dbReference>
<accession>A0A2R5GS14</accession>
<dbReference type="InterPro" id="IPR007461">
    <property type="entry name" value="Ysc84_actin-binding"/>
</dbReference>
<dbReference type="AlphaFoldDB" id="A0A2R5GS14"/>
<feature type="region of interest" description="Disordered" evidence="1">
    <location>
        <begin position="216"/>
        <end position="250"/>
    </location>
</feature>
<reference evidence="3 4" key="1">
    <citation type="submission" date="2017-12" db="EMBL/GenBank/DDBJ databases">
        <title>Sequencing, de novo assembly and annotation of complete genome of a new Thraustochytrid species, strain FCC1311.</title>
        <authorList>
            <person name="Sedici K."/>
            <person name="Godart F."/>
            <person name="Aiese Cigliano R."/>
            <person name="Sanseverino W."/>
            <person name="Barakat M."/>
            <person name="Ortet P."/>
            <person name="Marechal E."/>
            <person name="Cagnac O."/>
            <person name="Amato A."/>
        </authorList>
    </citation>
    <scope>NUCLEOTIDE SEQUENCE [LARGE SCALE GENOMIC DNA]</scope>
</reference>
<feature type="domain" description="Ysc84 actin-binding" evidence="2">
    <location>
        <begin position="78"/>
        <end position="204"/>
    </location>
</feature>
<gene>
    <name evidence="3" type="ORF">FCC1311_098992</name>
</gene>
<dbReference type="EMBL" id="BEYU01000165">
    <property type="protein sequence ID" value="GBG33676.1"/>
    <property type="molecule type" value="Genomic_DNA"/>
</dbReference>
<proteinExistence type="predicted"/>
<dbReference type="PANTHER" id="PTHR15629">
    <property type="entry name" value="SH3YL1 PROTEIN"/>
    <property type="match status" value="1"/>
</dbReference>
<evidence type="ECO:0000256" key="1">
    <source>
        <dbReference type="SAM" id="MobiDB-lite"/>
    </source>
</evidence>
<evidence type="ECO:0000259" key="2">
    <source>
        <dbReference type="Pfam" id="PF04366"/>
    </source>
</evidence>
<organism evidence="3 4">
    <name type="scientific">Hondaea fermentalgiana</name>
    <dbReference type="NCBI Taxonomy" id="2315210"/>
    <lineage>
        <taxon>Eukaryota</taxon>
        <taxon>Sar</taxon>
        <taxon>Stramenopiles</taxon>
        <taxon>Bigyra</taxon>
        <taxon>Labyrinthulomycetes</taxon>
        <taxon>Thraustochytrida</taxon>
        <taxon>Thraustochytriidae</taxon>
        <taxon>Hondaea</taxon>
    </lineage>
</organism>
<dbReference type="InterPro" id="IPR051702">
    <property type="entry name" value="SH3_domain_YSC84-like"/>
</dbReference>
<evidence type="ECO:0000313" key="4">
    <source>
        <dbReference type="Proteomes" id="UP000241890"/>
    </source>
</evidence>
<dbReference type="Pfam" id="PF04366">
    <property type="entry name" value="Ysc84"/>
    <property type="match status" value="1"/>
</dbReference>
<protein>
    <submittedName>
        <fullName evidence="3">SH3 domain-containing YSC84-like protein 1</fullName>
    </submittedName>
</protein>
<dbReference type="GO" id="GO:0035091">
    <property type="term" value="F:phosphatidylinositol binding"/>
    <property type="evidence" value="ECO:0007669"/>
    <property type="project" value="TreeGrafter"/>
</dbReference>
<dbReference type="OrthoDB" id="443981at2759"/>
<keyword evidence="4" id="KW-1185">Reference proteome</keyword>
<dbReference type="Proteomes" id="UP000241890">
    <property type="component" value="Unassembled WGS sequence"/>
</dbReference>